<dbReference type="PROSITE" id="PS00108">
    <property type="entry name" value="PROTEIN_KINASE_ST"/>
    <property type="match status" value="1"/>
</dbReference>
<dbReference type="InterPro" id="IPR002575">
    <property type="entry name" value="Aminoglycoside_PTrfase"/>
</dbReference>
<dbReference type="EMBL" id="JABMIG020000008">
    <property type="protein sequence ID" value="KAL3804316.1"/>
    <property type="molecule type" value="Genomic_DNA"/>
</dbReference>
<dbReference type="InterPro" id="IPR041726">
    <property type="entry name" value="ACAD10_11_N"/>
</dbReference>
<dbReference type="Gene3D" id="3.90.1200.10">
    <property type="match status" value="1"/>
</dbReference>
<dbReference type="Proteomes" id="UP001516023">
    <property type="component" value="Unassembled WGS sequence"/>
</dbReference>
<evidence type="ECO:0000313" key="2">
    <source>
        <dbReference type="EMBL" id="KAL3804316.1"/>
    </source>
</evidence>
<dbReference type="InterPro" id="IPR052898">
    <property type="entry name" value="ACAD10-like"/>
</dbReference>
<evidence type="ECO:0000259" key="1">
    <source>
        <dbReference type="Pfam" id="PF01636"/>
    </source>
</evidence>
<dbReference type="AlphaFoldDB" id="A0ABD3QWU3"/>
<dbReference type="SUPFAM" id="SSF56112">
    <property type="entry name" value="Protein kinase-like (PK-like)"/>
    <property type="match status" value="1"/>
</dbReference>
<gene>
    <name evidence="2" type="ORF">HJC23_011244</name>
</gene>
<dbReference type="InterPro" id="IPR011009">
    <property type="entry name" value="Kinase-like_dom_sf"/>
</dbReference>
<dbReference type="Pfam" id="PF01636">
    <property type="entry name" value="APH"/>
    <property type="match status" value="1"/>
</dbReference>
<proteinExistence type="predicted"/>
<dbReference type="InterPro" id="IPR008271">
    <property type="entry name" value="Ser/Thr_kinase_AS"/>
</dbReference>
<organism evidence="2 3">
    <name type="scientific">Cyclotella cryptica</name>
    <dbReference type="NCBI Taxonomy" id="29204"/>
    <lineage>
        <taxon>Eukaryota</taxon>
        <taxon>Sar</taxon>
        <taxon>Stramenopiles</taxon>
        <taxon>Ochrophyta</taxon>
        <taxon>Bacillariophyta</taxon>
        <taxon>Coscinodiscophyceae</taxon>
        <taxon>Thalassiosirophycidae</taxon>
        <taxon>Stephanodiscales</taxon>
        <taxon>Stephanodiscaceae</taxon>
        <taxon>Cyclotella</taxon>
    </lineage>
</organism>
<sequence>SQQSNTTMSTNGQQTTEIRNSIDATSLSGWMVRQPSLTKLLFDTEHIVDDRDACKQLRRNLDIRQFGFGQSNPTYLLKISNFAGSNSEGGGEVKLVLRRKPNKIAHPSSHALHREYRVLESITKYNQQSEYDGDFDKTIPIPHPYAYCKDASVIGSEFYVMKFVEGRIFVDPRMTSIISIEERMEAFRDAIRVLVNIHNFPWREAGLENYGGQRQGGGASKDGSIPTYVQRQLERLLQVTSKQSQMMKSPNAKNANSDVDMGEVERTLRKIARILSEHAGKVPNRLGLLHGDYKIDNLIYHPTLPKVVAVLDWELSTIGDRYCDIANLCMMYFMPEIEKGWGVAGLGDLTNTDLSSLGIPSRMKVIALYSEFDDSYNNRSTSAETSLTKIKEWSGFYLSFLFFKNCVIVHGVAQRAALGVASSKSAHRVASLLPSMVTVTYKILEELPPPSLPVIDYEVKSKL</sequence>
<keyword evidence="3" id="KW-1185">Reference proteome</keyword>
<protein>
    <recommendedName>
        <fullName evidence="1">Aminoglycoside phosphotransferase domain-containing protein</fullName>
    </recommendedName>
</protein>
<dbReference type="Gene3D" id="3.30.200.20">
    <property type="entry name" value="Phosphorylase Kinase, domain 1"/>
    <property type="match status" value="1"/>
</dbReference>
<feature type="domain" description="Aminoglycoside phosphotransferase" evidence="1">
    <location>
        <begin position="62"/>
        <end position="338"/>
    </location>
</feature>
<dbReference type="CDD" id="cd05154">
    <property type="entry name" value="ACAD10_11_N-like"/>
    <property type="match status" value="1"/>
</dbReference>
<dbReference type="PANTHER" id="PTHR47829">
    <property type="entry name" value="HYDROLASE, PUTATIVE (AFU_ORTHOLOGUE AFUA_1G12880)-RELATED"/>
    <property type="match status" value="1"/>
</dbReference>
<feature type="non-terminal residue" evidence="2">
    <location>
        <position position="1"/>
    </location>
</feature>
<dbReference type="PANTHER" id="PTHR47829:SF1">
    <property type="entry name" value="HAD FAMILY PHOSPHATASE"/>
    <property type="match status" value="1"/>
</dbReference>
<reference evidence="2 3" key="1">
    <citation type="journal article" date="2020" name="G3 (Bethesda)">
        <title>Improved Reference Genome for Cyclotella cryptica CCMP332, a Model for Cell Wall Morphogenesis, Salinity Adaptation, and Lipid Production in Diatoms (Bacillariophyta).</title>
        <authorList>
            <person name="Roberts W.R."/>
            <person name="Downey K.M."/>
            <person name="Ruck E.C."/>
            <person name="Traller J.C."/>
            <person name="Alverson A.J."/>
        </authorList>
    </citation>
    <scope>NUCLEOTIDE SEQUENCE [LARGE SCALE GENOMIC DNA]</scope>
    <source>
        <strain evidence="2 3">CCMP332</strain>
    </source>
</reference>
<evidence type="ECO:0000313" key="3">
    <source>
        <dbReference type="Proteomes" id="UP001516023"/>
    </source>
</evidence>
<name>A0ABD3QWU3_9STRA</name>
<accession>A0ABD3QWU3</accession>
<comment type="caution">
    <text evidence="2">The sequence shown here is derived from an EMBL/GenBank/DDBJ whole genome shotgun (WGS) entry which is preliminary data.</text>
</comment>